<organism evidence="1 2">
    <name type="scientific">Sistotremastrum niveocremeum HHB9708</name>
    <dbReference type="NCBI Taxonomy" id="1314777"/>
    <lineage>
        <taxon>Eukaryota</taxon>
        <taxon>Fungi</taxon>
        <taxon>Dikarya</taxon>
        <taxon>Basidiomycota</taxon>
        <taxon>Agaricomycotina</taxon>
        <taxon>Agaricomycetes</taxon>
        <taxon>Sistotremastrales</taxon>
        <taxon>Sistotremastraceae</taxon>
        <taxon>Sertulicium</taxon>
        <taxon>Sertulicium niveocremeum</taxon>
    </lineage>
</organism>
<gene>
    <name evidence="1" type="ORF">SISNIDRAFT_490533</name>
</gene>
<evidence type="ECO:0008006" key="3">
    <source>
        <dbReference type="Google" id="ProtNLM"/>
    </source>
</evidence>
<keyword evidence="2" id="KW-1185">Reference proteome</keyword>
<sequence length="475" mass="54391">MLDSVTSEIFDIIANFYVIDPSESPQDSIQQVQRTLLLLRVTSPIRQLTLSHRTLWSDIHLHWPEQIVEFYRRQSKHTSKFISVHLDTELVEDEKMKAKKVFWATFLAREMDSVVSLNIRLHTGHGSPAIADAIENSSAKRLRKFTLELDEAITDNAGIHRLFNGIAPELSHIRIYVAQPFDLTPFEALQHMELRIGHHNIKHVFTMLSGLAKLQTVALEGVQRWMRQSLPAAPDSPIALETCTSFSITNVCASITGHILAGIALPQIEHIVVKERMHYANNKILTSFLAVLPRLDRPAKPREWLHLGLHPHRVVVRMQGCFYEMDWEGTSLHDRPRLIRLIGQFVSTLGKSVISNPIHLLIESTIVDSKRDKRHPVFFAREDQHTLLTHTYKTWPSVASLYLLGNATAVVRALCHRQEIRLPSLETINLLTREHDAAKTIWDDKYLTILRQLRHVNFVDRQVPEGQSSMSTRSL</sequence>
<name>A0A164NT89_9AGAM</name>
<protein>
    <recommendedName>
        <fullName evidence="3">F-box domain-containing protein</fullName>
    </recommendedName>
</protein>
<accession>A0A164NT89</accession>
<dbReference type="AlphaFoldDB" id="A0A164NT89"/>
<dbReference type="Proteomes" id="UP000076722">
    <property type="component" value="Unassembled WGS sequence"/>
</dbReference>
<proteinExistence type="predicted"/>
<evidence type="ECO:0000313" key="2">
    <source>
        <dbReference type="Proteomes" id="UP000076722"/>
    </source>
</evidence>
<dbReference type="EMBL" id="KV419441">
    <property type="protein sequence ID" value="KZS88016.1"/>
    <property type="molecule type" value="Genomic_DNA"/>
</dbReference>
<evidence type="ECO:0000313" key="1">
    <source>
        <dbReference type="EMBL" id="KZS88016.1"/>
    </source>
</evidence>
<reference evidence="1 2" key="1">
    <citation type="journal article" date="2016" name="Mol. Biol. Evol.">
        <title>Comparative Genomics of Early-Diverging Mushroom-Forming Fungi Provides Insights into the Origins of Lignocellulose Decay Capabilities.</title>
        <authorList>
            <person name="Nagy L.G."/>
            <person name="Riley R."/>
            <person name="Tritt A."/>
            <person name="Adam C."/>
            <person name="Daum C."/>
            <person name="Floudas D."/>
            <person name="Sun H."/>
            <person name="Yadav J.S."/>
            <person name="Pangilinan J."/>
            <person name="Larsson K.H."/>
            <person name="Matsuura K."/>
            <person name="Barry K."/>
            <person name="Labutti K."/>
            <person name="Kuo R."/>
            <person name="Ohm R.A."/>
            <person name="Bhattacharya S.S."/>
            <person name="Shirouzu T."/>
            <person name="Yoshinaga Y."/>
            <person name="Martin F.M."/>
            <person name="Grigoriev I.V."/>
            <person name="Hibbett D.S."/>
        </authorList>
    </citation>
    <scope>NUCLEOTIDE SEQUENCE [LARGE SCALE GENOMIC DNA]</scope>
    <source>
        <strain evidence="1 2">HHB9708</strain>
    </source>
</reference>